<dbReference type="Proteomes" id="UP000198290">
    <property type="component" value="Chromosome"/>
</dbReference>
<dbReference type="RefSeq" id="WP_089084158.1">
    <property type="nucleotide sequence ID" value="NZ_AP018823.1"/>
</dbReference>
<protein>
    <recommendedName>
        <fullName evidence="3">DUF1826 domain-containing protein</fullName>
    </recommendedName>
</protein>
<proteinExistence type="predicted"/>
<name>A0A3G9GHW0_9NEIS</name>
<evidence type="ECO:0008006" key="3">
    <source>
        <dbReference type="Google" id="ProtNLM"/>
    </source>
</evidence>
<reference evidence="2" key="1">
    <citation type="journal article" date="2017" name="Biotechnol. Biofuels">
        <title>Evaluation of environmental bacterial communities as a factor affecting the growth of duckweed Lemna minor.</title>
        <authorList>
            <person name="Ishizawa H."/>
            <person name="Kuroda M."/>
            <person name="Morikawa M."/>
            <person name="Ike M."/>
        </authorList>
    </citation>
    <scope>NUCLEOTIDE SEQUENCE [LARGE SCALE GENOMIC DNA]</scope>
    <source>
        <strain evidence="2">H3</strain>
    </source>
</reference>
<reference evidence="2" key="3">
    <citation type="journal article" date="2017" name="Plant Physiol. Biochem.">
        <title>Differential oxidative and antioxidative response of duckweed Lemna minor toward plant growth promoting/inhibiting bacteria.</title>
        <authorList>
            <person name="Ishizawa H."/>
            <person name="Kuroda M."/>
            <person name="Morikawa M."/>
            <person name="Ike M."/>
        </authorList>
    </citation>
    <scope>NUCLEOTIDE SEQUENCE [LARGE SCALE GENOMIC DNA]</scope>
    <source>
        <strain evidence="2">H3</strain>
    </source>
</reference>
<sequence>MQAPLAHAAGCAFIADDALALTQIFDADIQLAIWRRAVDEHIAGWLEQHATALGTGFRQILPAGQIPDLSRLPDGAGRTALATDIALLADMLGELLDAPTIGIRLEVIRQAMCPRLHVDHVGIRLLCTYRGDGTQWVDSSSVDRRFLGAAGAGKPDESSGLLNPGHRIESIPPFSVALLKGSLWQGNAGGGIVHRSPPVAQPPRVLLALDASWDD</sequence>
<organism evidence="1 2">
    <name type="scientific">Aquitalea magnusonii</name>
    <dbReference type="NCBI Taxonomy" id="332411"/>
    <lineage>
        <taxon>Bacteria</taxon>
        <taxon>Pseudomonadati</taxon>
        <taxon>Pseudomonadota</taxon>
        <taxon>Betaproteobacteria</taxon>
        <taxon>Neisseriales</taxon>
        <taxon>Chromobacteriaceae</taxon>
        <taxon>Aquitalea</taxon>
    </lineage>
</organism>
<dbReference type="InterPro" id="IPR014955">
    <property type="entry name" value="DUF1826"/>
</dbReference>
<dbReference type="AlphaFoldDB" id="A0A3G9GHW0"/>
<accession>A0A3G9GHW0</accession>
<reference evidence="1 2" key="2">
    <citation type="journal article" date="2017" name="Genome Announc.">
        <title>Draft genome sequence of Aquitalea magnusonii strain H3, a plant growth-promoting bacterium of duckweed Lemna minor.</title>
        <authorList>
            <person name="Ishizawa H."/>
            <person name="Kuroda M."/>
            <person name="Ike M."/>
        </authorList>
    </citation>
    <scope>NUCLEOTIDE SEQUENCE [LARGE SCALE GENOMIC DNA]</scope>
    <source>
        <strain evidence="1 2">H3</strain>
    </source>
</reference>
<dbReference type="EMBL" id="AP018823">
    <property type="protein sequence ID" value="BBF85096.1"/>
    <property type="molecule type" value="Genomic_DNA"/>
</dbReference>
<evidence type="ECO:0000313" key="2">
    <source>
        <dbReference type="Proteomes" id="UP000198290"/>
    </source>
</evidence>
<dbReference type="KEGG" id="amah:DLM_1477"/>
<dbReference type="Pfam" id="PF08856">
    <property type="entry name" value="DUF1826"/>
    <property type="match status" value="1"/>
</dbReference>
<keyword evidence="2" id="KW-1185">Reference proteome</keyword>
<evidence type="ECO:0000313" key="1">
    <source>
        <dbReference type="EMBL" id="BBF85096.1"/>
    </source>
</evidence>
<gene>
    <name evidence="1" type="ORF">DLM_1477</name>
</gene>
<dbReference type="OrthoDB" id="5342505at2"/>